<organism evidence="2 3">
    <name type="scientific">Pseudanabaena mucicola FACHB-723</name>
    <dbReference type="NCBI Taxonomy" id="2692860"/>
    <lineage>
        <taxon>Bacteria</taxon>
        <taxon>Bacillati</taxon>
        <taxon>Cyanobacteriota</taxon>
        <taxon>Cyanophyceae</taxon>
        <taxon>Pseudanabaenales</taxon>
        <taxon>Pseudanabaenaceae</taxon>
        <taxon>Pseudanabaena</taxon>
    </lineage>
</organism>
<keyword evidence="1" id="KW-0732">Signal</keyword>
<accession>A0ABR8A1Z0</accession>
<dbReference type="Proteomes" id="UP000642094">
    <property type="component" value="Unassembled WGS sequence"/>
</dbReference>
<keyword evidence="3" id="KW-1185">Reference proteome</keyword>
<evidence type="ECO:0000256" key="1">
    <source>
        <dbReference type="SAM" id="SignalP"/>
    </source>
</evidence>
<protein>
    <submittedName>
        <fullName evidence="2">Uncharacterized protein</fullName>
    </submittedName>
</protein>
<reference evidence="2 3" key="1">
    <citation type="journal article" date="2020" name="ISME J.">
        <title>Comparative genomics reveals insights into cyanobacterial evolution and habitat adaptation.</title>
        <authorList>
            <person name="Chen M.Y."/>
            <person name="Teng W.K."/>
            <person name="Zhao L."/>
            <person name="Hu C.X."/>
            <person name="Zhou Y.K."/>
            <person name="Han B.P."/>
            <person name="Song L.R."/>
            <person name="Shu W.S."/>
        </authorList>
    </citation>
    <scope>NUCLEOTIDE SEQUENCE [LARGE SCALE GENOMIC DNA]</scope>
    <source>
        <strain evidence="2 3">FACHB-723</strain>
    </source>
</reference>
<evidence type="ECO:0000313" key="2">
    <source>
        <dbReference type="EMBL" id="MBD2189750.1"/>
    </source>
</evidence>
<dbReference type="EMBL" id="JACJQB010000050">
    <property type="protein sequence ID" value="MBD2189750.1"/>
    <property type="molecule type" value="Genomic_DNA"/>
</dbReference>
<evidence type="ECO:0000313" key="3">
    <source>
        <dbReference type="Proteomes" id="UP000642094"/>
    </source>
</evidence>
<feature type="signal peptide" evidence="1">
    <location>
        <begin position="1"/>
        <end position="28"/>
    </location>
</feature>
<feature type="chain" id="PRO_5046304578" evidence="1">
    <location>
        <begin position="29"/>
        <end position="83"/>
    </location>
</feature>
<comment type="caution">
    <text evidence="2">The sequence shown here is derived from an EMBL/GenBank/DDBJ whole genome shotgun (WGS) entry which is preliminary data.</text>
</comment>
<proteinExistence type="predicted"/>
<gene>
    <name evidence="2" type="ORF">H6F41_16585</name>
</gene>
<dbReference type="RefSeq" id="WP_190404569.1">
    <property type="nucleotide sequence ID" value="NZ_JACJQB010000050.1"/>
</dbReference>
<name>A0ABR8A1Z0_9CYAN</name>
<sequence>MKNIFSKSTITSLVIVGLSLMPALRVSATSLSATTQTQQPISTMAQSTDLKVAFRDDPFSLDWLCKTPEGRRHPWSEHAICPN</sequence>